<protein>
    <submittedName>
        <fullName evidence="3">Flavorubredoxin</fullName>
    </submittedName>
</protein>
<dbReference type="EMBL" id="SLUI01000022">
    <property type="protein sequence ID" value="TCL32390.1"/>
    <property type="molecule type" value="Genomic_DNA"/>
</dbReference>
<dbReference type="InterPro" id="IPR016440">
    <property type="entry name" value="Rubredoxin-O_OxRdtase"/>
</dbReference>
<reference evidence="3 4" key="1">
    <citation type="submission" date="2019-03" db="EMBL/GenBank/DDBJ databases">
        <title>Genomic Encyclopedia of Type Strains, Phase IV (KMG-IV): sequencing the most valuable type-strain genomes for metagenomic binning, comparative biology and taxonomic classification.</title>
        <authorList>
            <person name="Goeker M."/>
        </authorList>
    </citation>
    <scope>NUCLEOTIDE SEQUENCE [LARGE SCALE GENOMIC DNA]</scope>
    <source>
        <strain evidence="3 4">DSM 15969</strain>
    </source>
</reference>
<feature type="domain" description="Flavodoxin-like" evidence="2">
    <location>
        <begin position="249"/>
        <end position="387"/>
    </location>
</feature>
<dbReference type="PANTHER" id="PTHR43717:SF1">
    <property type="entry name" value="ANAEROBIC NITRIC OXIDE REDUCTASE FLAVORUBREDOXIN"/>
    <property type="match status" value="1"/>
</dbReference>
<dbReference type="Gene3D" id="3.60.15.10">
    <property type="entry name" value="Ribonuclease Z/Hydroxyacylglutathione hydrolase-like"/>
    <property type="match status" value="1"/>
</dbReference>
<comment type="similarity">
    <text evidence="1">In the N-terminal section; belongs to the zinc metallo-hydrolase group 3 family.</text>
</comment>
<dbReference type="InterPro" id="IPR008254">
    <property type="entry name" value="Flavodoxin/NO_synth"/>
</dbReference>
<dbReference type="GO" id="GO:0016651">
    <property type="term" value="F:oxidoreductase activity, acting on NAD(P)H"/>
    <property type="evidence" value="ECO:0007669"/>
    <property type="project" value="UniProtKB-ARBA"/>
</dbReference>
<organism evidence="3 4">
    <name type="scientific">Anaerospora hongkongensis</name>
    <dbReference type="NCBI Taxonomy" id="244830"/>
    <lineage>
        <taxon>Bacteria</taxon>
        <taxon>Bacillati</taxon>
        <taxon>Bacillota</taxon>
        <taxon>Negativicutes</taxon>
        <taxon>Selenomonadales</taxon>
        <taxon>Sporomusaceae</taxon>
        <taxon>Anaerospora</taxon>
    </lineage>
</organism>
<dbReference type="PANTHER" id="PTHR43717">
    <property type="entry name" value="ANAEROBIC NITRIC OXIDE REDUCTASE FLAVORUBREDOXIN"/>
    <property type="match status" value="1"/>
</dbReference>
<dbReference type="PROSITE" id="PS50902">
    <property type="entry name" value="FLAVODOXIN_LIKE"/>
    <property type="match status" value="1"/>
</dbReference>
<dbReference type="InterPro" id="IPR001279">
    <property type="entry name" value="Metallo-B-lactamas"/>
</dbReference>
<dbReference type="RefSeq" id="WP_132083422.1">
    <property type="nucleotide sequence ID" value="NZ_SLUI01000022.1"/>
</dbReference>
<dbReference type="Pfam" id="PF19583">
    <property type="entry name" value="ODP"/>
    <property type="match status" value="1"/>
</dbReference>
<sequence>MNKIELAKGVYSVGAVDWNVRDFHGYTTPRGVTYNAFLIVDEKVCLVDTVKAPFAEELMERISQIIDPACIDYIVTNHIEPDHSSALPAILDRAPKATVVITDKGAEGVMKYYQRQANYQVVKEGDFLELGRNKLHFIPLPMLHWPDSMACYLDGEQILFSNDAFGQHYSSTHRFDDENNLNEVLYEAAKYYANILMPFNRLVPKALEKAGRYPIKMIAPSHGVVWRSHIEAILAKYEQWSKGAASNKVIVAYDSMWGATEKMARRILDGLAAAGVQGKLYRLSGADRSEVMWDLLEAKGILIGSSTLNNGMMPTVGAMLLYMKGLRPANKIGAAFGAYGWAGGAQGAMEELLAAAGVDVDKAGLTVKWTANAQELEKCFAFGKEFGQKVLDKV</sequence>
<name>A0A4R1PX56_9FIRM</name>
<evidence type="ECO:0000313" key="3">
    <source>
        <dbReference type="EMBL" id="TCL32390.1"/>
    </source>
</evidence>
<dbReference type="SUPFAM" id="SSF52218">
    <property type="entry name" value="Flavoproteins"/>
    <property type="match status" value="1"/>
</dbReference>
<dbReference type="GO" id="GO:0010181">
    <property type="term" value="F:FMN binding"/>
    <property type="evidence" value="ECO:0007669"/>
    <property type="project" value="InterPro"/>
</dbReference>
<evidence type="ECO:0000256" key="1">
    <source>
        <dbReference type="ARBA" id="ARBA00007121"/>
    </source>
</evidence>
<dbReference type="GO" id="GO:0046872">
    <property type="term" value="F:metal ion binding"/>
    <property type="evidence" value="ECO:0007669"/>
    <property type="project" value="InterPro"/>
</dbReference>
<accession>A0A4R1PX56</accession>
<keyword evidence="4" id="KW-1185">Reference proteome</keyword>
<gene>
    <name evidence="3" type="ORF">EV210_1225</name>
</gene>
<dbReference type="OrthoDB" id="9807946at2"/>
<dbReference type="SUPFAM" id="SSF56281">
    <property type="entry name" value="Metallo-hydrolase/oxidoreductase"/>
    <property type="match status" value="1"/>
</dbReference>
<dbReference type="InterPro" id="IPR029039">
    <property type="entry name" value="Flavoprotein-like_sf"/>
</dbReference>
<dbReference type="Proteomes" id="UP000295063">
    <property type="component" value="Unassembled WGS sequence"/>
</dbReference>
<dbReference type="GO" id="GO:0009055">
    <property type="term" value="F:electron transfer activity"/>
    <property type="evidence" value="ECO:0007669"/>
    <property type="project" value="InterPro"/>
</dbReference>
<dbReference type="Gene3D" id="3.40.50.360">
    <property type="match status" value="1"/>
</dbReference>
<dbReference type="AlphaFoldDB" id="A0A4R1PX56"/>
<evidence type="ECO:0000313" key="4">
    <source>
        <dbReference type="Proteomes" id="UP000295063"/>
    </source>
</evidence>
<dbReference type="Pfam" id="PF00258">
    <property type="entry name" value="Flavodoxin_1"/>
    <property type="match status" value="1"/>
</dbReference>
<dbReference type="InterPro" id="IPR036866">
    <property type="entry name" value="RibonucZ/Hydroxyglut_hydro"/>
</dbReference>
<evidence type="ECO:0000259" key="2">
    <source>
        <dbReference type="PROSITE" id="PS50902"/>
    </source>
</evidence>
<comment type="caution">
    <text evidence="3">The sequence shown here is derived from an EMBL/GenBank/DDBJ whole genome shotgun (WGS) entry which is preliminary data.</text>
</comment>
<dbReference type="InterPro" id="IPR045761">
    <property type="entry name" value="ODP_dom"/>
</dbReference>
<dbReference type="SMART" id="SM00849">
    <property type="entry name" value="Lactamase_B"/>
    <property type="match status" value="1"/>
</dbReference>
<dbReference type="PIRSF" id="PIRSF005243">
    <property type="entry name" value="ROO"/>
    <property type="match status" value="1"/>
</dbReference>
<proteinExistence type="inferred from homology"/>
<dbReference type="CDD" id="cd07709">
    <property type="entry name" value="flavodiiron_proteins_MBL-fold"/>
    <property type="match status" value="1"/>
</dbReference>